<dbReference type="EMBL" id="JAMDLW010000021">
    <property type="protein sequence ID" value="MCY9521171.1"/>
    <property type="molecule type" value="Genomic_DNA"/>
</dbReference>
<dbReference type="SUPFAM" id="SSF53649">
    <property type="entry name" value="Alkaline phosphatase-like"/>
    <property type="match status" value="1"/>
</dbReference>
<reference evidence="1 2" key="1">
    <citation type="submission" date="2022-05" db="EMBL/GenBank/DDBJ databases">
        <title>Genome Sequencing of Bee-Associated Microbes.</title>
        <authorList>
            <person name="Dunlap C."/>
        </authorList>
    </citation>
    <scope>NUCLEOTIDE SEQUENCE [LARGE SCALE GENOMIC DNA]</scope>
    <source>
        <strain evidence="1 2">NRRL NRS-1438</strain>
    </source>
</reference>
<name>A0ABT4DV18_9BACL</name>
<comment type="caution">
    <text evidence="1">The sequence shown here is derived from an EMBL/GenBank/DDBJ whole genome shotgun (WGS) entry which is preliminary data.</text>
</comment>
<dbReference type="PANTHER" id="PTHR10151">
    <property type="entry name" value="ECTONUCLEOTIDE PYROPHOSPHATASE/PHOSPHODIESTERASE"/>
    <property type="match status" value="1"/>
</dbReference>
<keyword evidence="2" id="KW-1185">Reference proteome</keyword>
<sequence>MKKVIFLLVDSMMPTVFEDCMRHKTVPALQFLKDQGRYWPDCVTVFPTMTATVDSSLLTGVFPDVHRIPGLVWYDPEEKSIVNYVNGPQCIWKLGLSKCAKNVLYNLNEKHLSKKVSTLFEELASMGKTSASINAIVHRGMKKHHVRLPFLMNISTRFGLKDDMSGPDVLTLGAMVHTDLHRNIPERLRGMRQKYGINDSYAVSAAKSLIESQNQPDFMLVYLPDNDHEVHKKNPAHAEEPLIRVDRHIQNILNSFGSWDEAVKQCIFIVTSDHGQTRIGKEEGFNIDLDKLLESFRGLKLGEAVSSHDLVVCNNERMAYVYPLRQDKKPDIIHQLVSESRIDLIAWKEKQGVTVKEGGSGRTIYFEPNGPNKDIYGSTWTITGDWLTLDLYNHDGIVTYGDYPDVLSRLYGALYSQDIPMIVITARPRYEFKSRFYPLHLNGGSHGSLHKYDSIIPLIITGTEHPIKEPPRLVDLKQYILDLF</sequence>
<dbReference type="Pfam" id="PF01663">
    <property type="entry name" value="Phosphodiest"/>
    <property type="match status" value="1"/>
</dbReference>
<accession>A0ABT4DV18</accession>
<dbReference type="PANTHER" id="PTHR10151:SF120">
    <property type="entry name" value="BIS(5'-ADENOSYL)-TRIPHOSPHATASE"/>
    <property type="match status" value="1"/>
</dbReference>
<dbReference type="InterPro" id="IPR002591">
    <property type="entry name" value="Phosphodiest/P_Trfase"/>
</dbReference>
<organism evidence="1 2">
    <name type="scientific">Paenibacillus apiarius</name>
    <dbReference type="NCBI Taxonomy" id="46240"/>
    <lineage>
        <taxon>Bacteria</taxon>
        <taxon>Bacillati</taxon>
        <taxon>Bacillota</taxon>
        <taxon>Bacilli</taxon>
        <taxon>Bacillales</taxon>
        <taxon>Paenibacillaceae</taxon>
        <taxon>Paenibacillus</taxon>
    </lineage>
</organism>
<protein>
    <submittedName>
        <fullName evidence="1">Alkaline phosphatase family protein</fullName>
    </submittedName>
</protein>
<dbReference type="Proteomes" id="UP001207626">
    <property type="component" value="Unassembled WGS sequence"/>
</dbReference>
<evidence type="ECO:0000313" key="1">
    <source>
        <dbReference type="EMBL" id="MCY9521171.1"/>
    </source>
</evidence>
<dbReference type="RefSeq" id="WP_087434244.1">
    <property type="nucleotide sequence ID" value="NZ_JAMDLV010000007.1"/>
</dbReference>
<gene>
    <name evidence="1" type="ORF">M5X09_16085</name>
</gene>
<dbReference type="InterPro" id="IPR017850">
    <property type="entry name" value="Alkaline_phosphatase_core_sf"/>
</dbReference>
<dbReference type="Gene3D" id="3.40.720.10">
    <property type="entry name" value="Alkaline Phosphatase, subunit A"/>
    <property type="match status" value="1"/>
</dbReference>
<proteinExistence type="predicted"/>
<evidence type="ECO:0000313" key="2">
    <source>
        <dbReference type="Proteomes" id="UP001207626"/>
    </source>
</evidence>